<dbReference type="InterPro" id="IPR000253">
    <property type="entry name" value="FHA_dom"/>
</dbReference>
<evidence type="ECO:0000313" key="2">
    <source>
        <dbReference type="EMBL" id="KAK8883277.1"/>
    </source>
</evidence>
<dbReference type="PANTHER" id="PTHR13233">
    <property type="entry name" value="MICROSPHERULE PROTEIN 1"/>
    <property type="match status" value="1"/>
</dbReference>
<dbReference type="PANTHER" id="PTHR13233:SF0">
    <property type="entry name" value="MICROSPHERULE PROTEIN 1"/>
    <property type="match status" value="1"/>
</dbReference>
<keyword evidence="3" id="KW-1185">Reference proteome</keyword>
<reference evidence="2 3" key="1">
    <citation type="submission" date="2024-04" db="EMBL/GenBank/DDBJ databases">
        <title>Tritrichomonas musculus Genome.</title>
        <authorList>
            <person name="Alves-Ferreira E."/>
            <person name="Grigg M."/>
            <person name="Lorenzi H."/>
            <person name="Galac M."/>
        </authorList>
    </citation>
    <scope>NUCLEOTIDE SEQUENCE [LARGE SCALE GENOMIC DNA]</scope>
    <source>
        <strain evidence="2 3">EAF2021</strain>
    </source>
</reference>
<organism evidence="2 3">
    <name type="scientific">Tritrichomonas musculus</name>
    <dbReference type="NCBI Taxonomy" id="1915356"/>
    <lineage>
        <taxon>Eukaryota</taxon>
        <taxon>Metamonada</taxon>
        <taxon>Parabasalia</taxon>
        <taxon>Tritrichomonadida</taxon>
        <taxon>Tritrichomonadidae</taxon>
        <taxon>Tritrichomonas</taxon>
    </lineage>
</organism>
<gene>
    <name evidence="2" type="ORF">M9Y10_045928</name>
</gene>
<name>A0ABR2JYE3_9EUKA</name>
<dbReference type="InterPro" id="IPR037912">
    <property type="entry name" value="MCRS1"/>
</dbReference>
<sequence length="359" mass="42485">MNKDEENEQINFKIEPPLKQAVHRTPFTVQSQEALYFGILSCVPINMLQLIPPLQNYSLHEIEYYLLEFMQNPPVVQLDSIFQNFPAIPFDIDEDFAIATMIRSNTGPFSFDFITKFLFLFKPIRTIKQINERYEQLKNLPSEELEKIYHQFAEKTYKEYLSYQSIRKDKSRFMQSGLIFDICTLSREIAPEIIITHEIDSEIDRLGTHRKLFLKNHFSLNDLAILRTEQFEFFMKQTSIIIGRNTDTNIVDVDLNYFIQPGCKHISKKQAILFFQNYNDEYYFFIENIGKRCFRVNGALVPKGKICILQSGSIIDFSDILIMFVSNEDLIEKIKQNIRHHEMAKPFIKKRKKRELQNK</sequence>
<dbReference type="EMBL" id="JAPFFF010000009">
    <property type="protein sequence ID" value="KAK8883277.1"/>
    <property type="molecule type" value="Genomic_DNA"/>
</dbReference>
<protein>
    <submittedName>
        <fullName evidence="2">Microspherule protein 1</fullName>
    </submittedName>
</protein>
<evidence type="ECO:0000313" key="3">
    <source>
        <dbReference type="Proteomes" id="UP001470230"/>
    </source>
</evidence>
<dbReference type="InterPro" id="IPR008984">
    <property type="entry name" value="SMAD_FHA_dom_sf"/>
</dbReference>
<comment type="caution">
    <text evidence="2">The sequence shown here is derived from an EMBL/GenBank/DDBJ whole genome shotgun (WGS) entry which is preliminary data.</text>
</comment>
<dbReference type="SUPFAM" id="SSF49879">
    <property type="entry name" value="SMAD/FHA domain"/>
    <property type="match status" value="1"/>
</dbReference>
<dbReference type="Pfam" id="PF00498">
    <property type="entry name" value="FHA"/>
    <property type="match status" value="1"/>
</dbReference>
<dbReference type="Gene3D" id="2.60.200.20">
    <property type="match status" value="1"/>
</dbReference>
<proteinExistence type="predicted"/>
<dbReference type="Proteomes" id="UP001470230">
    <property type="component" value="Unassembled WGS sequence"/>
</dbReference>
<evidence type="ECO:0000259" key="1">
    <source>
        <dbReference type="PROSITE" id="PS50006"/>
    </source>
</evidence>
<accession>A0ABR2JYE3</accession>
<feature type="domain" description="FHA" evidence="1">
    <location>
        <begin position="240"/>
        <end position="306"/>
    </location>
</feature>
<dbReference type="PROSITE" id="PS50006">
    <property type="entry name" value="FHA_DOMAIN"/>
    <property type="match status" value="1"/>
</dbReference>